<feature type="compositionally biased region" description="Pro residues" evidence="1">
    <location>
        <begin position="99"/>
        <end position="110"/>
    </location>
</feature>
<sequence>MTVFPAPVPSALARWWWRTPVWSRLLVSLGGGVTAFMIITGLVAPTAPARQPGTPQPVVAVTSTAATTTTATSSETPTTVTTSESVTTELPITMTTKQAPPPTTHQPPPVTHVTTTTTVTPAPPPSEPAYVTAGAPCSPEGATGVTASGQPMVCSRGLLDSRLLWRAA</sequence>
<feature type="compositionally biased region" description="Low complexity" evidence="1">
    <location>
        <begin position="65"/>
        <end position="89"/>
    </location>
</feature>
<evidence type="ECO:0000256" key="1">
    <source>
        <dbReference type="SAM" id="MobiDB-lite"/>
    </source>
</evidence>
<dbReference type="RefSeq" id="WP_273936380.1">
    <property type="nucleotide sequence ID" value="NZ_CP097263.1"/>
</dbReference>
<feature type="region of interest" description="Disordered" evidence="1">
    <location>
        <begin position="65"/>
        <end position="123"/>
    </location>
</feature>
<keyword evidence="2" id="KW-0472">Membrane</keyword>
<protein>
    <submittedName>
        <fullName evidence="3">Uncharacterized protein</fullName>
    </submittedName>
</protein>
<accession>A0ABV6MX43</accession>
<proteinExistence type="predicted"/>
<evidence type="ECO:0000313" key="3">
    <source>
        <dbReference type="EMBL" id="MFC0544888.1"/>
    </source>
</evidence>
<reference evidence="3 4" key="1">
    <citation type="submission" date="2024-09" db="EMBL/GenBank/DDBJ databases">
        <authorList>
            <person name="Sun Q."/>
            <person name="Mori K."/>
        </authorList>
    </citation>
    <scope>NUCLEOTIDE SEQUENCE [LARGE SCALE GENOMIC DNA]</scope>
    <source>
        <strain evidence="3 4">TBRC 1432</strain>
    </source>
</reference>
<dbReference type="EMBL" id="JBHLUD010000008">
    <property type="protein sequence ID" value="MFC0544888.1"/>
    <property type="molecule type" value="Genomic_DNA"/>
</dbReference>
<feature type="transmembrane region" description="Helical" evidence="2">
    <location>
        <begin position="25"/>
        <end position="44"/>
    </location>
</feature>
<comment type="caution">
    <text evidence="3">The sequence shown here is derived from an EMBL/GenBank/DDBJ whole genome shotgun (WGS) entry which is preliminary data.</text>
</comment>
<keyword evidence="4" id="KW-1185">Reference proteome</keyword>
<keyword evidence="2" id="KW-0812">Transmembrane</keyword>
<dbReference type="Proteomes" id="UP001589810">
    <property type="component" value="Unassembled WGS sequence"/>
</dbReference>
<evidence type="ECO:0000313" key="4">
    <source>
        <dbReference type="Proteomes" id="UP001589810"/>
    </source>
</evidence>
<organism evidence="3 4">
    <name type="scientific">Kutzneria chonburiensis</name>
    <dbReference type="NCBI Taxonomy" id="1483604"/>
    <lineage>
        <taxon>Bacteria</taxon>
        <taxon>Bacillati</taxon>
        <taxon>Actinomycetota</taxon>
        <taxon>Actinomycetes</taxon>
        <taxon>Pseudonocardiales</taxon>
        <taxon>Pseudonocardiaceae</taxon>
        <taxon>Kutzneria</taxon>
    </lineage>
</organism>
<keyword evidence="2" id="KW-1133">Transmembrane helix</keyword>
<name>A0ABV6MX43_9PSEU</name>
<gene>
    <name evidence="3" type="ORF">ACFFH7_25515</name>
</gene>
<feature type="compositionally biased region" description="Low complexity" evidence="1">
    <location>
        <begin position="111"/>
        <end position="120"/>
    </location>
</feature>
<evidence type="ECO:0000256" key="2">
    <source>
        <dbReference type="SAM" id="Phobius"/>
    </source>
</evidence>